<dbReference type="Pfam" id="PF13683">
    <property type="entry name" value="rve_3"/>
    <property type="match status" value="1"/>
</dbReference>
<feature type="domain" description="Integrase catalytic" evidence="1">
    <location>
        <begin position="79"/>
        <end position="250"/>
    </location>
</feature>
<dbReference type="InterPro" id="IPR001584">
    <property type="entry name" value="Integrase_cat-core"/>
</dbReference>
<comment type="caution">
    <text evidence="2">The sequence shown here is derived from an EMBL/GenBank/DDBJ whole genome shotgun (WGS) entry which is preliminary data.</text>
</comment>
<gene>
    <name evidence="2" type="ORF">COW69_02025</name>
</gene>
<name>A0A2G9LIZ2_HUBC1</name>
<protein>
    <recommendedName>
        <fullName evidence="1">Integrase catalytic domain-containing protein</fullName>
    </recommendedName>
</protein>
<sequence>MVKDQIKKILVKHSKYGVERIKAELWRKYKVNIGRDTLGKLLNWWGLSLARKTRQSKISGIAKILCYLAGRTNLLIRTEITRPFQAISADITELIYNHGKSKMYLSTHKDVYGQMIYGFSLGVTMEVSLVMHSLKKAIITIISLAGKAILKELLFHQDQGSQYTSYQYVNYVLSVVKAVLSYSDPGTPTHNPGQESFHGRLKDEYRDDIYEIETEAELRKFVTHIINDYNQDRLHTSIGNVPPFEFTKSFLNNPSRRYTK</sequence>
<dbReference type="GO" id="GO:0015074">
    <property type="term" value="P:DNA integration"/>
    <property type="evidence" value="ECO:0007669"/>
    <property type="project" value="InterPro"/>
</dbReference>
<dbReference type="InterPro" id="IPR036397">
    <property type="entry name" value="RNaseH_sf"/>
</dbReference>
<dbReference type="Gene3D" id="3.30.420.10">
    <property type="entry name" value="Ribonuclease H-like superfamily/Ribonuclease H"/>
    <property type="match status" value="1"/>
</dbReference>
<dbReference type="PANTHER" id="PTHR46889:SF5">
    <property type="entry name" value="INTEGRASE PROTEIN"/>
    <property type="match status" value="1"/>
</dbReference>
<reference evidence="2 3" key="1">
    <citation type="submission" date="2017-09" db="EMBL/GenBank/DDBJ databases">
        <title>Depth-based differentiation of microbial function through sediment-hosted aquifers and enrichment of novel symbionts in the deep terrestrial subsurface.</title>
        <authorList>
            <person name="Probst A.J."/>
            <person name="Ladd B."/>
            <person name="Jarett J.K."/>
            <person name="Geller-Mcgrath D.E."/>
            <person name="Sieber C.M."/>
            <person name="Emerson J.B."/>
            <person name="Anantharaman K."/>
            <person name="Thomas B.C."/>
            <person name="Malmstrom R."/>
            <person name="Stieglmeier M."/>
            <person name="Klingl A."/>
            <person name="Woyke T."/>
            <person name="Ryan C.M."/>
            <person name="Banfield J.F."/>
        </authorList>
    </citation>
    <scope>NUCLEOTIDE SEQUENCE [LARGE SCALE GENOMIC DNA]</scope>
    <source>
        <strain evidence="2">CG18_big_fil_WC_8_21_14_2_50_31_19</strain>
    </source>
</reference>
<dbReference type="Proteomes" id="UP000229789">
    <property type="component" value="Unassembled WGS sequence"/>
</dbReference>
<dbReference type="InterPro" id="IPR050900">
    <property type="entry name" value="Transposase_IS3/IS150/IS904"/>
</dbReference>
<dbReference type="InterPro" id="IPR012337">
    <property type="entry name" value="RNaseH-like_sf"/>
</dbReference>
<proteinExistence type="predicted"/>
<evidence type="ECO:0000259" key="1">
    <source>
        <dbReference type="PROSITE" id="PS50994"/>
    </source>
</evidence>
<organism evidence="2 3">
    <name type="scientific">Huberarchaeum crystalense</name>
    <dbReference type="NCBI Taxonomy" id="2014257"/>
    <lineage>
        <taxon>Archaea</taxon>
        <taxon>Candidatus Huberarchaeota</taxon>
        <taxon>Candidatus Huberarchaeia</taxon>
        <taxon>Candidatus Huberarchaeales</taxon>
        <taxon>Candidatus Huberarchaeaceae</taxon>
        <taxon>Candidatus Huberarchaeum</taxon>
    </lineage>
</organism>
<dbReference type="PROSITE" id="PS50994">
    <property type="entry name" value="INTEGRASE"/>
    <property type="match status" value="1"/>
</dbReference>
<dbReference type="AlphaFoldDB" id="A0A2G9LIZ2"/>
<evidence type="ECO:0000313" key="3">
    <source>
        <dbReference type="Proteomes" id="UP000229789"/>
    </source>
</evidence>
<dbReference type="GO" id="GO:0003676">
    <property type="term" value="F:nucleic acid binding"/>
    <property type="evidence" value="ECO:0007669"/>
    <property type="project" value="InterPro"/>
</dbReference>
<dbReference type="EMBL" id="PCUF01000029">
    <property type="protein sequence ID" value="PIN66491.1"/>
    <property type="molecule type" value="Genomic_DNA"/>
</dbReference>
<accession>A0A2G9LIZ2</accession>
<feature type="non-terminal residue" evidence="2">
    <location>
        <position position="260"/>
    </location>
</feature>
<dbReference type="PANTHER" id="PTHR46889">
    <property type="entry name" value="TRANSPOSASE INSF FOR INSERTION SEQUENCE IS3B-RELATED"/>
    <property type="match status" value="1"/>
</dbReference>
<evidence type="ECO:0000313" key="2">
    <source>
        <dbReference type="EMBL" id="PIN66491.1"/>
    </source>
</evidence>
<dbReference type="SUPFAM" id="SSF53098">
    <property type="entry name" value="Ribonuclease H-like"/>
    <property type="match status" value="1"/>
</dbReference>